<reference evidence="1" key="1">
    <citation type="submission" date="2018-06" db="EMBL/GenBank/DDBJ databases">
        <authorList>
            <person name="Zhirakovskaya E."/>
        </authorList>
    </citation>
    <scope>NUCLEOTIDE SEQUENCE</scope>
</reference>
<accession>A0A3B0X7I0</accession>
<name>A0A3B0X7I0_9ZZZZ</name>
<dbReference type="EMBL" id="UOFG01000082">
    <property type="protein sequence ID" value="VAW59442.1"/>
    <property type="molecule type" value="Genomic_DNA"/>
</dbReference>
<gene>
    <name evidence="1" type="ORF">MNBD_GAMMA11-54</name>
</gene>
<sequence length="174" mass="20083">MPDANIQSQMTEHFLQDNQYPLSILSFDNIEILLAQKDIRFITPDYTFEKNTLPEKHLGYITDYSTNKGQHTGEAGKKLNAYAFCSELKLIKTFPEQKPQCVILKHSRGEIAVLCRKIRNITLNNIHIQTIPQCMNSTRMPLTHLCLYQEPENDPKLGMMSNADSLFNYILNYV</sequence>
<evidence type="ECO:0000313" key="1">
    <source>
        <dbReference type="EMBL" id="VAW59442.1"/>
    </source>
</evidence>
<organism evidence="1">
    <name type="scientific">hydrothermal vent metagenome</name>
    <dbReference type="NCBI Taxonomy" id="652676"/>
    <lineage>
        <taxon>unclassified sequences</taxon>
        <taxon>metagenomes</taxon>
        <taxon>ecological metagenomes</taxon>
    </lineage>
</organism>
<dbReference type="AlphaFoldDB" id="A0A3B0X7I0"/>
<proteinExistence type="predicted"/>
<protein>
    <submittedName>
        <fullName evidence="1">Uncharacterized protein</fullName>
    </submittedName>
</protein>